<accession>A0A2N5M0E1</accession>
<dbReference type="PANTHER" id="PTHR39162:SF1">
    <property type="entry name" value="SPORULATION PROTEIN YTFJ"/>
    <property type="match status" value="1"/>
</dbReference>
<dbReference type="PANTHER" id="PTHR39162">
    <property type="entry name" value="GLL3345 PROTEIN"/>
    <property type="match status" value="1"/>
</dbReference>
<name>A0A2N5M0E1_9BACI</name>
<dbReference type="NCBIfam" id="TIGR02874">
    <property type="entry name" value="spore_ytfJ"/>
    <property type="match status" value="1"/>
</dbReference>
<keyword evidence="3" id="KW-1185">Reference proteome</keyword>
<dbReference type="RefSeq" id="WP_101645501.1">
    <property type="nucleotide sequence ID" value="NZ_PGUY01000076.1"/>
</dbReference>
<dbReference type="InterPro" id="IPR014229">
    <property type="entry name" value="Spore_YtfJ"/>
</dbReference>
<feature type="region of interest" description="Disordered" evidence="1">
    <location>
        <begin position="58"/>
        <end position="78"/>
    </location>
</feature>
<gene>
    <name evidence="2" type="primary">ytfJ</name>
    <name evidence="2" type="ORF">CUU66_21815</name>
</gene>
<comment type="caution">
    <text evidence="2">The sequence shown here is derived from an EMBL/GenBank/DDBJ whole genome shotgun (WGS) entry which is preliminary data.</text>
</comment>
<dbReference type="EMBL" id="PGUY01000076">
    <property type="protein sequence ID" value="PLT27829.1"/>
    <property type="molecule type" value="Genomic_DNA"/>
</dbReference>
<dbReference type="AlphaFoldDB" id="A0A2N5M0E1"/>
<dbReference type="Proteomes" id="UP000234748">
    <property type="component" value="Unassembled WGS sequence"/>
</dbReference>
<organism evidence="2 3">
    <name type="scientific">Peribacillus deserti</name>
    <dbReference type="NCBI Taxonomy" id="673318"/>
    <lineage>
        <taxon>Bacteria</taxon>
        <taxon>Bacillati</taxon>
        <taxon>Bacillota</taxon>
        <taxon>Bacilli</taxon>
        <taxon>Bacillales</taxon>
        <taxon>Bacillaceae</taxon>
        <taxon>Peribacillus</taxon>
    </lineage>
</organism>
<dbReference type="OrthoDB" id="9796262at2"/>
<evidence type="ECO:0000313" key="3">
    <source>
        <dbReference type="Proteomes" id="UP000234748"/>
    </source>
</evidence>
<dbReference type="Pfam" id="PF09579">
    <property type="entry name" value="Spore_YtfJ"/>
    <property type="match status" value="1"/>
</dbReference>
<sequence>MSEHPLNGLMNSAMDSLKQMIDVNTIIGDPIETPDGSVIITVSRVGFGFAAGGSEFNIQGSSSGGKDQNSSQFPFGGGSGGGVSITPIAFLVVNSKGVQMLHLDQNAHLYEKLLDAAPAAFEKIQKLFSKGTGQEKDQDKKQQEKGQGEEQGQKQDQDQKQQEKGQGEEQGQKQDKGQGQGESKGQSGDEKDGSSDKKDDSSKIDFDI</sequence>
<feature type="compositionally biased region" description="Polar residues" evidence="1">
    <location>
        <begin position="58"/>
        <end position="73"/>
    </location>
</feature>
<evidence type="ECO:0000313" key="2">
    <source>
        <dbReference type="EMBL" id="PLT27829.1"/>
    </source>
</evidence>
<feature type="compositionally biased region" description="Basic and acidic residues" evidence="1">
    <location>
        <begin position="187"/>
        <end position="208"/>
    </location>
</feature>
<feature type="compositionally biased region" description="Basic and acidic residues" evidence="1">
    <location>
        <begin position="133"/>
        <end position="176"/>
    </location>
</feature>
<evidence type="ECO:0000256" key="1">
    <source>
        <dbReference type="SAM" id="MobiDB-lite"/>
    </source>
</evidence>
<protein>
    <submittedName>
        <fullName evidence="2">Sporulation protein YtfJ</fullName>
    </submittedName>
</protein>
<reference evidence="2 3" key="1">
    <citation type="submission" date="2017-11" db="EMBL/GenBank/DDBJ databases">
        <title>Comparitive Functional Genomics of Dry Heat Resistant strains isolated from the Viking Spacecraft.</title>
        <authorList>
            <person name="Seuylemezian A."/>
            <person name="Cooper K."/>
            <person name="Vaishampayan P."/>
        </authorList>
    </citation>
    <scope>NUCLEOTIDE SEQUENCE [LARGE SCALE GENOMIC DNA]</scope>
    <source>
        <strain evidence="2 3">V1-29</strain>
    </source>
</reference>
<feature type="region of interest" description="Disordered" evidence="1">
    <location>
        <begin position="130"/>
        <end position="208"/>
    </location>
</feature>
<proteinExistence type="predicted"/>